<comment type="caution">
    <text evidence="3">The sequence shown here is derived from an EMBL/GenBank/DDBJ whole genome shotgun (WGS) entry which is preliminary data.</text>
</comment>
<dbReference type="PANTHER" id="PTHR40465">
    <property type="entry name" value="CHROMOSOME 1, WHOLE GENOME SHOTGUN SEQUENCE"/>
    <property type="match status" value="1"/>
</dbReference>
<keyword evidence="1" id="KW-0812">Transmembrane</keyword>
<feature type="transmembrane region" description="Helical" evidence="1">
    <location>
        <begin position="43"/>
        <end position="62"/>
    </location>
</feature>
<dbReference type="AlphaFoldDB" id="A0A9P7V4Q5"/>
<keyword evidence="1" id="KW-0472">Membrane</keyword>
<evidence type="ECO:0000259" key="2">
    <source>
        <dbReference type="Pfam" id="PF20152"/>
    </source>
</evidence>
<dbReference type="RefSeq" id="XP_043016701.1">
    <property type="nucleotide sequence ID" value="XM_043147987.1"/>
</dbReference>
<dbReference type="PANTHER" id="PTHR40465:SF1">
    <property type="entry name" value="DUF6534 DOMAIN-CONTAINING PROTEIN"/>
    <property type="match status" value="1"/>
</dbReference>
<reference evidence="3" key="1">
    <citation type="journal article" date="2021" name="Genome Biol. Evol.">
        <title>The assembled and annotated genome of the fairy-ring fungus Marasmius oreades.</title>
        <authorList>
            <person name="Hiltunen M."/>
            <person name="Ament-Velasquez S.L."/>
            <person name="Johannesson H."/>
        </authorList>
    </citation>
    <scope>NUCLEOTIDE SEQUENCE</scope>
    <source>
        <strain evidence="3">03SP1</strain>
    </source>
</reference>
<protein>
    <recommendedName>
        <fullName evidence="2">DUF6534 domain-containing protein</fullName>
    </recommendedName>
</protein>
<proteinExistence type="predicted"/>
<dbReference type="InterPro" id="IPR045339">
    <property type="entry name" value="DUF6534"/>
</dbReference>
<dbReference type="EMBL" id="CM032181">
    <property type="protein sequence ID" value="KAG7100231.1"/>
    <property type="molecule type" value="Genomic_DNA"/>
</dbReference>
<dbReference type="GeneID" id="66071081"/>
<evidence type="ECO:0000313" key="3">
    <source>
        <dbReference type="EMBL" id="KAG7100231.1"/>
    </source>
</evidence>
<evidence type="ECO:0000313" key="4">
    <source>
        <dbReference type="Proteomes" id="UP001049176"/>
    </source>
</evidence>
<accession>A0A9P7V4Q5</accession>
<feature type="transmembrane region" description="Helical" evidence="1">
    <location>
        <begin position="117"/>
        <end position="138"/>
    </location>
</feature>
<gene>
    <name evidence="3" type="ORF">E1B28_002005</name>
</gene>
<dbReference type="KEGG" id="more:E1B28_002005"/>
<name>A0A9P7V4Q5_9AGAR</name>
<dbReference type="OrthoDB" id="3223377at2759"/>
<organism evidence="3 4">
    <name type="scientific">Marasmius oreades</name>
    <name type="common">fairy-ring Marasmius</name>
    <dbReference type="NCBI Taxonomy" id="181124"/>
    <lineage>
        <taxon>Eukaryota</taxon>
        <taxon>Fungi</taxon>
        <taxon>Dikarya</taxon>
        <taxon>Basidiomycota</taxon>
        <taxon>Agaricomycotina</taxon>
        <taxon>Agaricomycetes</taxon>
        <taxon>Agaricomycetidae</taxon>
        <taxon>Agaricales</taxon>
        <taxon>Marasmiineae</taxon>
        <taxon>Marasmiaceae</taxon>
        <taxon>Marasmius</taxon>
    </lineage>
</organism>
<sequence>MKLVVYGLFALDIIQTALITRDAFFKFGTHFGNVTTFASLENLWLSVFVINAISGTIVQLFFAYRISVLSKLRILGTLVALLAVAGCAAGIASGVRAKISTLTNLATIAVSTKTESTVWLSISAGCDIVIGICMVTILSRNRATGLNPETDHATKKIIWLTIETGTLTTVVAILTMVFTIAFPDKAYCNILMDIIGKIYSNNFLVILNWRIKIVDGRSNVTQSATQQSSFHFSPPTMNQSAMSKTMAEVKIERQVWPENNYSREDNM</sequence>
<evidence type="ECO:0000256" key="1">
    <source>
        <dbReference type="SAM" id="Phobius"/>
    </source>
</evidence>
<dbReference type="Pfam" id="PF20152">
    <property type="entry name" value="DUF6534"/>
    <property type="match status" value="1"/>
</dbReference>
<keyword evidence="4" id="KW-1185">Reference proteome</keyword>
<feature type="transmembrane region" description="Helical" evidence="1">
    <location>
        <begin position="158"/>
        <end position="182"/>
    </location>
</feature>
<dbReference type="Proteomes" id="UP001049176">
    <property type="component" value="Chromosome 1"/>
</dbReference>
<feature type="domain" description="DUF6534" evidence="2">
    <location>
        <begin position="123"/>
        <end position="210"/>
    </location>
</feature>
<feature type="transmembrane region" description="Helical" evidence="1">
    <location>
        <begin position="74"/>
        <end position="97"/>
    </location>
</feature>
<keyword evidence="1" id="KW-1133">Transmembrane helix</keyword>